<evidence type="ECO:0000256" key="3">
    <source>
        <dbReference type="SAM" id="MobiDB-lite"/>
    </source>
</evidence>
<organism evidence="5">
    <name type="scientific">Timema monikensis</name>
    <dbReference type="NCBI Taxonomy" id="170555"/>
    <lineage>
        <taxon>Eukaryota</taxon>
        <taxon>Metazoa</taxon>
        <taxon>Ecdysozoa</taxon>
        <taxon>Arthropoda</taxon>
        <taxon>Hexapoda</taxon>
        <taxon>Insecta</taxon>
        <taxon>Pterygota</taxon>
        <taxon>Neoptera</taxon>
        <taxon>Polyneoptera</taxon>
        <taxon>Phasmatodea</taxon>
        <taxon>Timematodea</taxon>
        <taxon>Timematoidea</taxon>
        <taxon>Timematidae</taxon>
        <taxon>Timema</taxon>
    </lineage>
</organism>
<gene>
    <name evidence="5" type="ORF">TMSB3V08_LOCUS918</name>
</gene>
<dbReference type="PROSITE" id="PS50097">
    <property type="entry name" value="BTB"/>
    <property type="match status" value="1"/>
</dbReference>
<dbReference type="SUPFAM" id="SSF54695">
    <property type="entry name" value="POZ domain"/>
    <property type="match status" value="1"/>
</dbReference>
<sequence>MDTKATSHAALVQCWKMSDTDAEQFSLRWNNFHSNLSSGFHALLQGEDLVDVTLAAGGNFVQAHKIVLSVCSPYFKELFKVNPCKHPIVIMKDVGHKELISILEFMYLGEVNVRQEELSSFLKTAETLQVKGLTGDDSPAPLASHPQRKQTVTRKHSSVLEPLVVHSEESPTRPIKRARVGAPPPTSSFTSSPHNSPALRLMPSSPACSENLRDNEVVLTKPKQEPIKEVGLTRPKQEPIDYDSDIEEVTLDEKMLRGHDPLMNVSLDQTLQRGDEHPLMSLLGGGSSQQQDPMAALPLFGISHDSGGSQDSGQGRGGHGTCALGSSTGQRLREIQKACHNKYGLKRFKAELATTLLKRTLKNTSTRTKEPQNTEAAIFDRMSIVLLDSSYRFGPDGRLTYCRSTLKRKKNTSLLFSMLILVLQVVSDLYNCVRGVIKRRGGNTWQAVDHYRIMLYRLAGDRVSVREPNQVGGEEERWHNGRGLFGPRWLSNHGHTPRSVASMKHKLCQQEPHSGVQVGFSQQHYIDTMSSQETLEPSLLPRNFVGVPECDIDLFNTGGPLFECGAMGDQIEVDVLHDQVATVAPQRNLDFSQVTRRKVPGSCPGHSSSLQEPCRFVLFLHPIGLCSLYIRPRSESLSSANILVEIASLMGTRPYCARSQEFNRSLWQVSATSHLGPTQAHSGPFHLSSCFHHQRDHQRDHLNGQVRLPPSPSRSLGIALVVVYGLKPFRLIICHTLLDSPHINKRSESEIDPSTPTDLHKLSTYG</sequence>
<feature type="domain" description="BTB" evidence="4">
    <location>
        <begin position="50"/>
        <end position="115"/>
    </location>
</feature>
<feature type="region of interest" description="Disordered" evidence="3">
    <location>
        <begin position="745"/>
        <end position="766"/>
    </location>
</feature>
<reference evidence="5" key="1">
    <citation type="submission" date="2020-11" db="EMBL/GenBank/DDBJ databases">
        <authorList>
            <person name="Tran Van P."/>
        </authorList>
    </citation>
    <scope>NUCLEOTIDE SEQUENCE</scope>
</reference>
<dbReference type="InterPro" id="IPR000210">
    <property type="entry name" value="BTB/POZ_dom"/>
</dbReference>
<protein>
    <recommendedName>
        <fullName evidence="4">BTB domain-containing protein</fullName>
    </recommendedName>
</protein>
<feature type="region of interest" description="Disordered" evidence="3">
    <location>
        <begin position="303"/>
        <end position="327"/>
    </location>
</feature>
<dbReference type="GO" id="GO:0006357">
    <property type="term" value="P:regulation of transcription by RNA polymerase II"/>
    <property type="evidence" value="ECO:0007669"/>
    <property type="project" value="TreeGrafter"/>
</dbReference>
<comment type="subcellular location">
    <subcellularLocation>
        <location evidence="1">Nucleus</location>
    </subcellularLocation>
</comment>
<evidence type="ECO:0000313" key="5">
    <source>
        <dbReference type="EMBL" id="CAD7423950.1"/>
    </source>
</evidence>
<feature type="compositionally biased region" description="Low complexity" evidence="3">
    <location>
        <begin position="303"/>
        <end position="313"/>
    </location>
</feature>
<name>A0A7R9DY88_9NEOP</name>
<dbReference type="InterPro" id="IPR051095">
    <property type="entry name" value="Dros_DevTransReg"/>
</dbReference>
<dbReference type="AlphaFoldDB" id="A0A7R9DY88"/>
<accession>A0A7R9DY88</accession>
<feature type="region of interest" description="Disordered" evidence="3">
    <location>
        <begin position="133"/>
        <end position="197"/>
    </location>
</feature>
<evidence type="ECO:0000256" key="1">
    <source>
        <dbReference type="ARBA" id="ARBA00004123"/>
    </source>
</evidence>
<proteinExistence type="predicted"/>
<dbReference type="PANTHER" id="PTHR23110:SF99">
    <property type="entry name" value="BROAD-COMPLEX CORE PROTEIN ISOFORM 6"/>
    <property type="match status" value="1"/>
</dbReference>
<dbReference type="GO" id="GO:0005634">
    <property type="term" value="C:nucleus"/>
    <property type="evidence" value="ECO:0007669"/>
    <property type="project" value="UniProtKB-SubCell"/>
</dbReference>
<feature type="compositionally biased region" description="Low complexity" evidence="3">
    <location>
        <begin position="187"/>
        <end position="197"/>
    </location>
</feature>
<keyword evidence="2" id="KW-0539">Nucleus</keyword>
<feature type="compositionally biased region" description="Basic residues" evidence="3">
    <location>
        <begin position="146"/>
        <end position="157"/>
    </location>
</feature>
<dbReference type="PANTHER" id="PTHR23110">
    <property type="entry name" value="BTB DOMAIN TRANSCRIPTION FACTOR"/>
    <property type="match status" value="1"/>
</dbReference>
<evidence type="ECO:0000256" key="2">
    <source>
        <dbReference type="ARBA" id="ARBA00023242"/>
    </source>
</evidence>
<evidence type="ECO:0000259" key="4">
    <source>
        <dbReference type="PROSITE" id="PS50097"/>
    </source>
</evidence>
<dbReference type="CDD" id="cd18315">
    <property type="entry name" value="BTB_POZ_BAB-like"/>
    <property type="match status" value="1"/>
</dbReference>
<dbReference type="Pfam" id="PF00651">
    <property type="entry name" value="BTB"/>
    <property type="match status" value="1"/>
</dbReference>
<dbReference type="SMART" id="SM00225">
    <property type="entry name" value="BTB"/>
    <property type="match status" value="1"/>
</dbReference>
<dbReference type="Gene3D" id="3.30.710.10">
    <property type="entry name" value="Potassium Channel Kv1.1, Chain A"/>
    <property type="match status" value="1"/>
</dbReference>
<dbReference type="EMBL" id="OB792733">
    <property type="protein sequence ID" value="CAD7423950.1"/>
    <property type="molecule type" value="Genomic_DNA"/>
</dbReference>
<dbReference type="InterPro" id="IPR011333">
    <property type="entry name" value="SKP1/BTB/POZ_sf"/>
</dbReference>